<dbReference type="PROSITE" id="PS50088">
    <property type="entry name" value="ANK_REPEAT"/>
    <property type="match status" value="1"/>
</dbReference>
<keyword evidence="2 3" id="KW-0040">ANK repeat</keyword>
<dbReference type="SUPFAM" id="SSF48403">
    <property type="entry name" value="Ankyrin repeat"/>
    <property type="match status" value="1"/>
</dbReference>
<evidence type="ECO:0000313" key="5">
    <source>
        <dbReference type="Proteomes" id="UP001602370"/>
    </source>
</evidence>
<accession>A0ABW6Y2A3</accession>
<dbReference type="PROSITE" id="PS50297">
    <property type="entry name" value="ANK_REP_REGION"/>
    <property type="match status" value="1"/>
</dbReference>
<reference evidence="4 5" key="1">
    <citation type="submission" date="2024-10" db="EMBL/GenBank/DDBJ databases">
        <title>The Natural Products Discovery Center: Release of the First 8490 Sequenced Strains for Exploring Actinobacteria Biosynthetic Diversity.</title>
        <authorList>
            <person name="Kalkreuter E."/>
            <person name="Kautsar S.A."/>
            <person name="Yang D."/>
            <person name="Bader C.D."/>
            <person name="Teijaro C.N."/>
            <person name="Fluegel L."/>
            <person name="Davis C.M."/>
            <person name="Simpson J.R."/>
            <person name="Lauterbach L."/>
            <person name="Steele A.D."/>
            <person name="Gui C."/>
            <person name="Meng S."/>
            <person name="Li G."/>
            <person name="Viehrig K."/>
            <person name="Ye F."/>
            <person name="Su P."/>
            <person name="Kiefer A.F."/>
            <person name="Nichols A."/>
            <person name="Cepeda A.J."/>
            <person name="Yan W."/>
            <person name="Fan B."/>
            <person name="Jiang Y."/>
            <person name="Adhikari A."/>
            <person name="Zheng C.-J."/>
            <person name="Schuster L."/>
            <person name="Cowan T.M."/>
            <person name="Smanski M.J."/>
            <person name="Chevrette M.G."/>
            <person name="De Carvalho L.P.S."/>
            <person name="Shen B."/>
        </authorList>
    </citation>
    <scope>NUCLEOTIDE SEQUENCE [LARGE SCALE GENOMIC DNA]</scope>
    <source>
        <strain evidence="4 5">NPDC012605</strain>
    </source>
</reference>
<keyword evidence="5" id="KW-1185">Reference proteome</keyword>
<dbReference type="InterPro" id="IPR050776">
    <property type="entry name" value="Ank_Repeat/CDKN_Inhibitor"/>
</dbReference>
<feature type="repeat" description="ANK" evidence="3">
    <location>
        <begin position="94"/>
        <end position="126"/>
    </location>
</feature>
<sequence length="254" mass="26310">MPNPRTLSSRDPVAVAVTEAIVTGDLDALRGLLAGHPGLAGARVVEDREGCGPGGRSLLHLATDWPGHRPRGPETVAVLVQAGADPDARFAGAHRETPLHWAASNDDVPTIDALVAAGADIEADGGVIAGGTPLADARAFGQWRAARRLLELGARPTFQDAATLGLLDRVEARLASGPAPSTEEITQAFWGACQGGRLAVAARLLESGADIDRIGWDDLTPLDIARAVKADEVVGWLTERGARTAAERRAADGG</sequence>
<gene>
    <name evidence="4" type="ORF">ACFY8C_37035</name>
</gene>
<dbReference type="SMART" id="SM00248">
    <property type="entry name" value="ANK"/>
    <property type="match status" value="5"/>
</dbReference>
<comment type="caution">
    <text evidence="4">The sequence shown here is derived from an EMBL/GenBank/DDBJ whole genome shotgun (WGS) entry which is preliminary data.</text>
</comment>
<name>A0ABW6Y2A3_9ACTN</name>
<evidence type="ECO:0000256" key="1">
    <source>
        <dbReference type="ARBA" id="ARBA00022737"/>
    </source>
</evidence>
<dbReference type="InterPro" id="IPR036770">
    <property type="entry name" value="Ankyrin_rpt-contain_sf"/>
</dbReference>
<dbReference type="InterPro" id="IPR002110">
    <property type="entry name" value="Ankyrin_rpt"/>
</dbReference>
<evidence type="ECO:0000256" key="3">
    <source>
        <dbReference type="PROSITE-ProRule" id="PRU00023"/>
    </source>
</evidence>
<evidence type="ECO:0000256" key="2">
    <source>
        <dbReference type="ARBA" id="ARBA00023043"/>
    </source>
</evidence>
<evidence type="ECO:0000313" key="4">
    <source>
        <dbReference type="EMBL" id="MFF5923890.1"/>
    </source>
</evidence>
<dbReference type="EMBL" id="JBIBDZ010000016">
    <property type="protein sequence ID" value="MFF5923890.1"/>
    <property type="molecule type" value="Genomic_DNA"/>
</dbReference>
<dbReference type="RefSeq" id="WP_388311574.1">
    <property type="nucleotide sequence ID" value="NZ_JBIBDZ010000016.1"/>
</dbReference>
<dbReference type="Gene3D" id="1.25.40.20">
    <property type="entry name" value="Ankyrin repeat-containing domain"/>
    <property type="match status" value="2"/>
</dbReference>
<dbReference type="Pfam" id="PF12796">
    <property type="entry name" value="Ank_2"/>
    <property type="match status" value="1"/>
</dbReference>
<proteinExistence type="predicted"/>
<dbReference type="Proteomes" id="UP001602370">
    <property type="component" value="Unassembled WGS sequence"/>
</dbReference>
<protein>
    <submittedName>
        <fullName evidence="4">Ankyrin repeat domain-containing protein</fullName>
    </submittedName>
</protein>
<organism evidence="4 5">
    <name type="scientific">Streptomyces flavochromogenes</name>
    <dbReference type="NCBI Taxonomy" id="68199"/>
    <lineage>
        <taxon>Bacteria</taxon>
        <taxon>Bacillati</taxon>
        <taxon>Actinomycetota</taxon>
        <taxon>Actinomycetes</taxon>
        <taxon>Kitasatosporales</taxon>
        <taxon>Streptomycetaceae</taxon>
        <taxon>Streptomyces</taxon>
    </lineage>
</organism>
<dbReference type="PANTHER" id="PTHR24201">
    <property type="entry name" value="ANK_REP_REGION DOMAIN-CONTAINING PROTEIN"/>
    <property type="match status" value="1"/>
</dbReference>
<keyword evidence="1" id="KW-0677">Repeat</keyword>